<dbReference type="AlphaFoldDB" id="A0A3S9HZ97"/>
<name>A0A3S9HZ97_9ACTN</name>
<organism evidence="1 2">
    <name type="scientific">Streptomyces aquilus</name>
    <dbReference type="NCBI Taxonomy" id="2548456"/>
    <lineage>
        <taxon>Bacteria</taxon>
        <taxon>Bacillati</taxon>
        <taxon>Actinomycetota</taxon>
        <taxon>Actinomycetes</taxon>
        <taxon>Kitasatosporales</taxon>
        <taxon>Streptomycetaceae</taxon>
        <taxon>Streptomyces</taxon>
    </lineage>
</organism>
<evidence type="ECO:0000313" key="2">
    <source>
        <dbReference type="Proteomes" id="UP000280197"/>
    </source>
</evidence>
<sequence length="172" mass="19430">MKSPLTYQDTLFVNFRHFTFPEGSGHGFRWVDIKRFRLAVEPPADRDLLAALIARPEFRDLYDGSGIWQDLRHGRWWVDRIGPEAYLPVDAEGAHGVVRSWADGLGPVPAALDERLEETVYGPARRASGRYVLGELPEDARHDYAQVHIEFHELVLVDRALGVLSLVVAADD</sequence>
<dbReference type="RefSeq" id="WP_126271655.1">
    <property type="nucleotide sequence ID" value="NZ_CP034463.1"/>
</dbReference>
<gene>
    <name evidence="1" type="ORF">EJC51_15660</name>
</gene>
<keyword evidence="2" id="KW-1185">Reference proteome</keyword>
<dbReference type="Proteomes" id="UP000280197">
    <property type="component" value="Chromosome"/>
</dbReference>
<reference evidence="1 2" key="1">
    <citation type="submission" date="2018-12" db="EMBL/GenBank/DDBJ databases">
        <authorList>
            <person name="Li K."/>
        </authorList>
    </citation>
    <scope>NUCLEOTIDE SEQUENCE [LARGE SCALE GENOMIC DNA]</scope>
    <source>
        <strain evidence="2">CR22</strain>
    </source>
</reference>
<evidence type="ECO:0000313" key="1">
    <source>
        <dbReference type="EMBL" id="AZP17429.1"/>
    </source>
</evidence>
<protein>
    <submittedName>
        <fullName evidence="1">Uncharacterized protein</fullName>
    </submittedName>
</protein>
<dbReference type="KEGG" id="saqu:EJC51_15660"/>
<proteinExistence type="predicted"/>
<accession>A0A3S9HZ97</accession>
<dbReference type="EMBL" id="CP034463">
    <property type="protein sequence ID" value="AZP17429.1"/>
    <property type="molecule type" value="Genomic_DNA"/>
</dbReference>